<comment type="caution">
    <text evidence="2">The sequence shown here is derived from an EMBL/GenBank/DDBJ whole genome shotgun (WGS) entry which is preliminary data.</text>
</comment>
<accession>A0AAN7AZW9</accession>
<gene>
    <name evidence="2" type="ORF">QBC40DRAFT_292326</name>
</gene>
<proteinExistence type="predicted"/>
<evidence type="ECO:0000256" key="1">
    <source>
        <dbReference type="SAM" id="MobiDB-lite"/>
    </source>
</evidence>
<evidence type="ECO:0000313" key="3">
    <source>
        <dbReference type="Proteomes" id="UP001303160"/>
    </source>
</evidence>
<reference evidence="2" key="1">
    <citation type="journal article" date="2023" name="Mol. Phylogenet. Evol.">
        <title>Genome-scale phylogeny and comparative genomics of the fungal order Sordariales.</title>
        <authorList>
            <person name="Hensen N."/>
            <person name="Bonometti L."/>
            <person name="Westerberg I."/>
            <person name="Brannstrom I.O."/>
            <person name="Guillou S."/>
            <person name="Cros-Aarteil S."/>
            <person name="Calhoun S."/>
            <person name="Haridas S."/>
            <person name="Kuo A."/>
            <person name="Mondo S."/>
            <person name="Pangilinan J."/>
            <person name="Riley R."/>
            <person name="LaButti K."/>
            <person name="Andreopoulos B."/>
            <person name="Lipzen A."/>
            <person name="Chen C."/>
            <person name="Yan M."/>
            <person name="Daum C."/>
            <person name="Ng V."/>
            <person name="Clum A."/>
            <person name="Steindorff A."/>
            <person name="Ohm R.A."/>
            <person name="Martin F."/>
            <person name="Silar P."/>
            <person name="Natvig D.O."/>
            <person name="Lalanne C."/>
            <person name="Gautier V."/>
            <person name="Ament-Velasquez S.L."/>
            <person name="Kruys A."/>
            <person name="Hutchinson M.I."/>
            <person name="Powell A.J."/>
            <person name="Barry K."/>
            <person name="Miller A.N."/>
            <person name="Grigoriev I.V."/>
            <person name="Debuchy R."/>
            <person name="Gladieux P."/>
            <person name="Hiltunen Thoren M."/>
            <person name="Johannesson H."/>
        </authorList>
    </citation>
    <scope>NUCLEOTIDE SEQUENCE</scope>
    <source>
        <strain evidence="2">CBS 315.58</strain>
    </source>
</reference>
<dbReference type="EMBL" id="MU863878">
    <property type="protein sequence ID" value="KAK4205134.1"/>
    <property type="molecule type" value="Genomic_DNA"/>
</dbReference>
<dbReference type="Proteomes" id="UP001303160">
    <property type="component" value="Unassembled WGS sequence"/>
</dbReference>
<feature type="compositionally biased region" description="Polar residues" evidence="1">
    <location>
        <begin position="1"/>
        <end position="10"/>
    </location>
</feature>
<reference evidence="2" key="2">
    <citation type="submission" date="2023-05" db="EMBL/GenBank/DDBJ databases">
        <authorList>
            <consortium name="Lawrence Berkeley National Laboratory"/>
            <person name="Steindorff A."/>
            <person name="Hensen N."/>
            <person name="Bonometti L."/>
            <person name="Westerberg I."/>
            <person name="Brannstrom I.O."/>
            <person name="Guillou S."/>
            <person name="Cros-Aarteil S."/>
            <person name="Calhoun S."/>
            <person name="Haridas S."/>
            <person name="Kuo A."/>
            <person name="Mondo S."/>
            <person name="Pangilinan J."/>
            <person name="Riley R."/>
            <person name="Labutti K."/>
            <person name="Andreopoulos B."/>
            <person name="Lipzen A."/>
            <person name="Chen C."/>
            <person name="Yanf M."/>
            <person name="Daum C."/>
            <person name="Ng V."/>
            <person name="Clum A."/>
            <person name="Ohm R."/>
            <person name="Martin F."/>
            <person name="Silar P."/>
            <person name="Natvig D."/>
            <person name="Lalanne C."/>
            <person name="Gautier V."/>
            <person name="Ament-Velasquez S.L."/>
            <person name="Kruys A."/>
            <person name="Hutchinson M.I."/>
            <person name="Powell A.J."/>
            <person name="Barry K."/>
            <person name="Miller A.N."/>
            <person name="Grigoriev I.V."/>
            <person name="Debuchy R."/>
            <person name="Gladieux P."/>
            <person name="Thoren M.H."/>
            <person name="Johannesson H."/>
        </authorList>
    </citation>
    <scope>NUCLEOTIDE SEQUENCE</scope>
    <source>
        <strain evidence="2">CBS 315.58</strain>
    </source>
</reference>
<evidence type="ECO:0000313" key="2">
    <source>
        <dbReference type="EMBL" id="KAK4205134.1"/>
    </source>
</evidence>
<name>A0AAN7AZW9_9PEZI</name>
<keyword evidence="3" id="KW-1185">Reference proteome</keyword>
<dbReference type="AlphaFoldDB" id="A0AAN7AZW9"/>
<organism evidence="2 3">
    <name type="scientific">Triangularia verruculosa</name>
    <dbReference type="NCBI Taxonomy" id="2587418"/>
    <lineage>
        <taxon>Eukaryota</taxon>
        <taxon>Fungi</taxon>
        <taxon>Dikarya</taxon>
        <taxon>Ascomycota</taxon>
        <taxon>Pezizomycotina</taxon>
        <taxon>Sordariomycetes</taxon>
        <taxon>Sordariomycetidae</taxon>
        <taxon>Sordariales</taxon>
        <taxon>Podosporaceae</taxon>
        <taxon>Triangularia</taxon>
    </lineage>
</organism>
<protein>
    <submittedName>
        <fullName evidence="2">Uncharacterized protein</fullName>
    </submittedName>
</protein>
<feature type="region of interest" description="Disordered" evidence="1">
    <location>
        <begin position="1"/>
        <end position="39"/>
    </location>
</feature>
<sequence length="369" mass="39884">MNHNTPQRQQGLHPDQDAAPPCHEGSTPGNEADATSADASWPRGCLRVWRRVVPGLVPGLVVLGLLLGPATGTATAAAAPAAAATVAPLPPSALEADMGQSGGACRREEQDELEAVLAAWRRAKPDRTDHRHAGWESSWRLKRAVTAARDHCTKATVLLIRATGVDRVSNWRAGGWFVVSKLRMSGMALATFARNRNSRLRLLSIMCRMMGSEPGSFARRLGMDLLLTKEAHGGFDLWLQALRLAKGRSQVVKGARLTRGRREDLKEVPQVRANLSSLSRTELSEPLTDDLDAFRKEVLCPVLYWVLDADFPDGIRDLGAVDGSWNDHLSNGNERCGGNTVVLVDEKVAEKGSGSRAGCKKKSKDSGPV</sequence>